<evidence type="ECO:0000313" key="2">
    <source>
        <dbReference type="Proteomes" id="UP000824074"/>
    </source>
</evidence>
<comment type="caution">
    <text evidence="1">The sequence shown here is derived from an EMBL/GenBank/DDBJ whole genome shotgun (WGS) entry which is preliminary data.</text>
</comment>
<accession>A0A9D1IQK7</accession>
<dbReference type="AlphaFoldDB" id="A0A9D1IQK7"/>
<dbReference type="Proteomes" id="UP000824074">
    <property type="component" value="Unassembled WGS sequence"/>
</dbReference>
<reference evidence="1" key="1">
    <citation type="submission" date="2020-10" db="EMBL/GenBank/DDBJ databases">
        <authorList>
            <person name="Gilroy R."/>
        </authorList>
    </citation>
    <scope>NUCLEOTIDE SEQUENCE</scope>
    <source>
        <strain evidence="1">CHK193-30670</strain>
    </source>
</reference>
<evidence type="ECO:0000313" key="1">
    <source>
        <dbReference type="EMBL" id="HIU40357.1"/>
    </source>
</evidence>
<proteinExistence type="predicted"/>
<organism evidence="1 2">
    <name type="scientific">Candidatus Aphodocola excrementigallinarum</name>
    <dbReference type="NCBI Taxonomy" id="2840670"/>
    <lineage>
        <taxon>Bacteria</taxon>
        <taxon>Bacillati</taxon>
        <taxon>Bacillota</taxon>
        <taxon>Bacilli</taxon>
        <taxon>Candidatus Aphodocola</taxon>
    </lineage>
</organism>
<sequence>MYDVLIKEYLKRLSLNDIDKFALKNGVTLKPGENKIIYDFIMQNWQEVYKGDSKKAFLKLKEKTSKETYDAIIKMFNTFKDKIK</sequence>
<gene>
    <name evidence="1" type="ORF">IAB68_03570</name>
</gene>
<protein>
    <submittedName>
        <fullName evidence="1">DUF2624 family protein</fullName>
    </submittedName>
</protein>
<reference evidence="1" key="2">
    <citation type="journal article" date="2021" name="PeerJ">
        <title>Extensive microbial diversity within the chicken gut microbiome revealed by metagenomics and culture.</title>
        <authorList>
            <person name="Gilroy R."/>
            <person name="Ravi A."/>
            <person name="Getino M."/>
            <person name="Pursley I."/>
            <person name="Horton D.L."/>
            <person name="Alikhan N.F."/>
            <person name="Baker D."/>
            <person name="Gharbi K."/>
            <person name="Hall N."/>
            <person name="Watson M."/>
            <person name="Adriaenssens E.M."/>
            <person name="Foster-Nyarko E."/>
            <person name="Jarju S."/>
            <person name="Secka A."/>
            <person name="Antonio M."/>
            <person name="Oren A."/>
            <person name="Chaudhuri R.R."/>
            <person name="La Ragione R."/>
            <person name="Hildebrand F."/>
            <person name="Pallen M.J."/>
        </authorList>
    </citation>
    <scope>NUCLEOTIDE SEQUENCE</scope>
    <source>
        <strain evidence="1">CHK193-30670</strain>
    </source>
</reference>
<dbReference type="EMBL" id="DVMT01000035">
    <property type="protein sequence ID" value="HIU40357.1"/>
    <property type="molecule type" value="Genomic_DNA"/>
</dbReference>
<name>A0A9D1IQK7_9FIRM</name>